<dbReference type="SUPFAM" id="SSF74853">
    <property type="entry name" value="Lamin A/C globular tail domain"/>
    <property type="match status" value="4"/>
</dbReference>
<evidence type="ECO:0000259" key="3">
    <source>
        <dbReference type="PROSITE" id="PS51841"/>
    </source>
</evidence>
<dbReference type="SUPFAM" id="SSF49299">
    <property type="entry name" value="PKD domain"/>
    <property type="match status" value="1"/>
</dbReference>
<dbReference type="InterPro" id="IPR022409">
    <property type="entry name" value="PKD/Chitinase_dom"/>
</dbReference>
<evidence type="ECO:0000259" key="2">
    <source>
        <dbReference type="PROSITE" id="PS50093"/>
    </source>
</evidence>
<keyword evidence="1" id="KW-0472">Membrane</keyword>
<dbReference type="AlphaFoldDB" id="A0A1J4U0Z7"/>
<gene>
    <name evidence="4" type="ORF">AUJ29_02995</name>
</gene>
<dbReference type="PROSITE" id="PS51841">
    <property type="entry name" value="LTD"/>
    <property type="match status" value="3"/>
</dbReference>
<dbReference type="InterPro" id="IPR001322">
    <property type="entry name" value="Lamin_tail_dom"/>
</dbReference>
<evidence type="ECO:0000313" key="5">
    <source>
        <dbReference type="Proteomes" id="UP000182465"/>
    </source>
</evidence>
<evidence type="ECO:0008006" key="6">
    <source>
        <dbReference type="Google" id="ProtNLM"/>
    </source>
</evidence>
<evidence type="ECO:0000256" key="1">
    <source>
        <dbReference type="SAM" id="Phobius"/>
    </source>
</evidence>
<dbReference type="PANTHER" id="PTHR42834:SF1">
    <property type="entry name" value="ENDONUCLEASE_EXONUCLEASE_PHOSPHATASE FAMILY PROTEIN (AFU_ORTHOLOGUE AFUA_3G09210)"/>
    <property type="match status" value="1"/>
</dbReference>
<dbReference type="EMBL" id="MNVB01000064">
    <property type="protein sequence ID" value="OIO16294.1"/>
    <property type="molecule type" value="Genomic_DNA"/>
</dbReference>
<dbReference type="PANTHER" id="PTHR42834">
    <property type="entry name" value="ENDONUCLEASE/EXONUCLEASE/PHOSPHATASE FAMILY PROTEIN (AFU_ORTHOLOGUE AFUA_3G09210)"/>
    <property type="match status" value="1"/>
</dbReference>
<comment type="caution">
    <text evidence="4">The sequence shown here is derived from an EMBL/GenBank/DDBJ whole genome shotgun (WGS) entry which is preliminary data.</text>
</comment>
<dbReference type="Pfam" id="PF18911">
    <property type="entry name" value="PKD_4"/>
    <property type="match status" value="1"/>
</dbReference>
<feature type="transmembrane region" description="Helical" evidence="1">
    <location>
        <begin position="923"/>
        <end position="943"/>
    </location>
</feature>
<accession>A0A1J4U0Z7</accession>
<dbReference type="InterPro" id="IPR036415">
    <property type="entry name" value="Lamin_tail_dom_sf"/>
</dbReference>
<dbReference type="Gene3D" id="2.60.40.10">
    <property type="entry name" value="Immunoglobulins"/>
    <property type="match status" value="1"/>
</dbReference>
<feature type="domain" description="LTD" evidence="3">
    <location>
        <begin position="27"/>
        <end position="153"/>
    </location>
</feature>
<dbReference type="Pfam" id="PF00932">
    <property type="entry name" value="LTD"/>
    <property type="match status" value="4"/>
</dbReference>
<dbReference type="Proteomes" id="UP000182465">
    <property type="component" value="Unassembled WGS sequence"/>
</dbReference>
<sequence>MQHPCFNKIVLPTLVLSGIFLFFLTAATANNQVVLINEICWMGSQISANNEWLELYNPTASAVDLTGWKLVAIDGSPEIVLSGQIQPNQYFLLERTDDNSVPDITAHGIYTGALGNDGEHLQLLSADNSLIDEAIGWQAGDNAEKLTMSRQTDFGWANSSFAGGTPGNSNTQNTQEINNQETNDYPSALIINELLPNPSDEALEWIELKNLSNANINLNGWSLTDSSGKRFVINNIVIAGNSLAVFQKSETKISLNNSGDVISLFNPAYTLVYSVEYENSYDKWSYARDEDDSWQWTTLPTKLEENQFSLPTVEAPINTGGSPVNTGVNYSDVILISEILPNPTGSDSGEWIELYNSEDKDVDLIGWQVGDNSSKKYIIAASNFESTVIKAKKFFILPRSISAIALNNTGGDAVKLYWPNGSLLDNINYFESAEDDHGYALINNKWVWTSSPTPGGQNILTIKNQPPIVNFEIEGNIVGQPIIFDATESYDPEGEDLIYLWNFGDATTTLSTTTPVISHIFNNSGDYSVVLTVKDILAATAAQEKKLTTANNSPGEAAKTAETCPPNCKVIDIMITELLPNPSGSDTELEWIEIYNAGPTPVDLVNWQLDDAEAGSHPYIITDNMTILPGEYLVFNRPTTKIALNNNYDSVRLFDAQGNLANEVSYNQVAEDASYALDINYNWRWTYVLTPGAGNIADITTLPAMAAEQKSNIKTSLTAKLADVRNFDFGDSIKTEGIVAVEPGTLGKNIFYIVASPPTVSGIQIYCYKKDFPLMAIGDKIEVLGSLSESRGETRLKITDKNNIHLITALDPPLRSAVQIEDIDENLEGALIEIQGELTEAKGSAWWLDDSTEEVKVYIKTTTQIKKGNINIGDTLKITGIVSQWDDEYRVLPRSQKDIEIVSAIKGVTTNKIQDLNNANNKIFKYLLAICCTIIIILASIIIESKKKQ</sequence>
<keyword evidence="1" id="KW-0812">Transmembrane</keyword>
<organism evidence="4 5">
    <name type="scientific">Candidatus Kuenenbacteria bacterium CG1_02_38_13</name>
    <dbReference type="NCBI Taxonomy" id="1805235"/>
    <lineage>
        <taxon>Bacteria</taxon>
        <taxon>Candidatus Kueneniibacteriota</taxon>
    </lineage>
</organism>
<evidence type="ECO:0000313" key="4">
    <source>
        <dbReference type="EMBL" id="OIO16294.1"/>
    </source>
</evidence>
<proteinExistence type="predicted"/>
<dbReference type="SMART" id="SM00089">
    <property type="entry name" value="PKD"/>
    <property type="match status" value="1"/>
</dbReference>
<protein>
    <recommendedName>
        <fullName evidence="6">PKD domain-containing protein</fullName>
    </recommendedName>
</protein>
<feature type="domain" description="LTD" evidence="3">
    <location>
        <begin position="322"/>
        <end position="541"/>
    </location>
</feature>
<dbReference type="PROSITE" id="PS50093">
    <property type="entry name" value="PKD"/>
    <property type="match status" value="1"/>
</dbReference>
<keyword evidence="1" id="KW-1133">Transmembrane helix</keyword>
<reference evidence="4 5" key="1">
    <citation type="journal article" date="2016" name="Environ. Microbiol.">
        <title>Genomic resolution of a cold subsurface aquifer community provides metabolic insights for novel microbes adapted to high CO concentrations.</title>
        <authorList>
            <person name="Probst A.J."/>
            <person name="Castelle C.J."/>
            <person name="Singh A."/>
            <person name="Brown C.T."/>
            <person name="Anantharaman K."/>
            <person name="Sharon I."/>
            <person name="Hug L.A."/>
            <person name="Burstein D."/>
            <person name="Emerson J.B."/>
            <person name="Thomas B.C."/>
            <person name="Banfield J.F."/>
        </authorList>
    </citation>
    <scope>NUCLEOTIDE SEQUENCE [LARGE SCALE GENOMIC DNA]</scope>
    <source>
        <strain evidence="4">CG1_02_38_13</strain>
    </source>
</reference>
<dbReference type="Gene3D" id="2.60.40.1260">
    <property type="entry name" value="Lamin Tail domain"/>
    <property type="match status" value="2"/>
</dbReference>
<dbReference type="InterPro" id="IPR035986">
    <property type="entry name" value="PKD_dom_sf"/>
</dbReference>
<feature type="domain" description="PKD" evidence="2">
    <location>
        <begin position="465"/>
        <end position="541"/>
    </location>
</feature>
<dbReference type="InterPro" id="IPR000601">
    <property type="entry name" value="PKD_dom"/>
</dbReference>
<dbReference type="CDD" id="cd00146">
    <property type="entry name" value="PKD"/>
    <property type="match status" value="1"/>
</dbReference>
<feature type="domain" description="LTD" evidence="3">
    <location>
        <begin position="553"/>
        <end position="668"/>
    </location>
</feature>
<name>A0A1J4U0Z7_9BACT</name>
<dbReference type="InterPro" id="IPR013783">
    <property type="entry name" value="Ig-like_fold"/>
</dbReference>